<feature type="signal peptide" evidence="1">
    <location>
        <begin position="1"/>
        <end position="24"/>
    </location>
</feature>
<dbReference type="NCBIfam" id="NF038353">
    <property type="entry name" value="FxLYD_dom"/>
    <property type="match status" value="1"/>
</dbReference>
<reference evidence="2 3" key="1">
    <citation type="submission" date="2014-02" db="EMBL/GenBank/DDBJ databases">
        <title>Draft genome sequence of Lysinibacillus manganicus DSM 26584T.</title>
        <authorList>
            <person name="Zhang F."/>
            <person name="Wang G."/>
            <person name="Zhang L."/>
        </authorList>
    </citation>
    <scope>NUCLEOTIDE SEQUENCE [LARGE SCALE GENOMIC DNA]</scope>
    <source>
        <strain evidence="2 3">DSM 26584</strain>
    </source>
</reference>
<sequence>MKSFKLLFVFILCLVFLTACLPGAGPGPGPGPGPVPVPVPGPVIPEEPQHADDESVFGDFIIENVGYGVFEGKEYIFGDVTNTSTNNTYAWAEVEIVLADDDMDHIQYVHVNTDQLGPGMRWEFLVALPNVSFKYYYIRNVYGSIQEQLNKLNAKKDLAIVEHTVINNGTNYQVVGTVQNITQNRYAYVDILIHVFDEDKNIVEQLQPSTIDLGPSGIWNFEATITAQNASSYEIIEIYGY</sequence>
<dbReference type="PROSITE" id="PS51257">
    <property type="entry name" value="PROKAR_LIPOPROTEIN"/>
    <property type="match status" value="1"/>
</dbReference>
<evidence type="ECO:0000313" key="3">
    <source>
        <dbReference type="Proteomes" id="UP000030416"/>
    </source>
</evidence>
<accession>A0A0A3IYM8</accession>
<dbReference type="STRING" id="1384049.CD29_02915"/>
<dbReference type="InterPro" id="IPR047676">
    <property type="entry name" value="FxLYD_dom"/>
</dbReference>
<dbReference type="Proteomes" id="UP000030416">
    <property type="component" value="Unassembled WGS sequence"/>
</dbReference>
<proteinExistence type="predicted"/>
<keyword evidence="3" id="KW-1185">Reference proteome</keyword>
<keyword evidence="1" id="KW-0732">Signal</keyword>
<comment type="caution">
    <text evidence="2">The sequence shown here is derived from an EMBL/GenBank/DDBJ whole genome shotgun (WGS) entry which is preliminary data.</text>
</comment>
<feature type="chain" id="PRO_5002002192" evidence="1">
    <location>
        <begin position="25"/>
        <end position="241"/>
    </location>
</feature>
<evidence type="ECO:0000256" key="1">
    <source>
        <dbReference type="SAM" id="SignalP"/>
    </source>
</evidence>
<dbReference type="AlphaFoldDB" id="A0A0A3IYM8"/>
<name>A0A0A3IYM8_9BACL</name>
<dbReference type="RefSeq" id="WP_036182645.1">
    <property type="nucleotide sequence ID" value="NZ_AVDA01000003.1"/>
</dbReference>
<organism evidence="2 3">
    <name type="scientific">Ureibacillus manganicus DSM 26584</name>
    <dbReference type="NCBI Taxonomy" id="1384049"/>
    <lineage>
        <taxon>Bacteria</taxon>
        <taxon>Bacillati</taxon>
        <taxon>Bacillota</taxon>
        <taxon>Bacilli</taxon>
        <taxon>Bacillales</taxon>
        <taxon>Caryophanaceae</taxon>
        <taxon>Ureibacillus</taxon>
    </lineage>
</organism>
<evidence type="ECO:0000313" key="2">
    <source>
        <dbReference type="EMBL" id="KGR79927.1"/>
    </source>
</evidence>
<protein>
    <submittedName>
        <fullName evidence="2">Uncharacterized protein</fullName>
    </submittedName>
</protein>
<gene>
    <name evidence="2" type="ORF">CD29_02915</name>
</gene>
<dbReference type="EMBL" id="JPVN01000003">
    <property type="protein sequence ID" value="KGR79927.1"/>
    <property type="molecule type" value="Genomic_DNA"/>
</dbReference>